<dbReference type="Proteomes" id="UP000596742">
    <property type="component" value="Unassembled WGS sequence"/>
</dbReference>
<dbReference type="InterPro" id="IPR036691">
    <property type="entry name" value="Endo/exonu/phosph_ase_sf"/>
</dbReference>
<comment type="caution">
    <text evidence="2">The sequence shown here is derived from an EMBL/GenBank/DDBJ whole genome shotgun (WGS) entry which is preliminary data.</text>
</comment>
<feature type="domain" description="Reverse transcriptase" evidence="1">
    <location>
        <begin position="374"/>
        <end position="630"/>
    </location>
</feature>
<dbReference type="Pfam" id="PF00078">
    <property type="entry name" value="RVT_1"/>
    <property type="match status" value="1"/>
</dbReference>
<dbReference type="Gene3D" id="3.60.10.10">
    <property type="entry name" value="Endonuclease/exonuclease/phosphatase"/>
    <property type="match status" value="1"/>
</dbReference>
<dbReference type="SUPFAM" id="SSF56219">
    <property type="entry name" value="DNase I-like"/>
    <property type="match status" value="1"/>
</dbReference>
<dbReference type="PROSITE" id="PS50878">
    <property type="entry name" value="RT_POL"/>
    <property type="match status" value="1"/>
</dbReference>
<evidence type="ECO:0000313" key="3">
    <source>
        <dbReference type="Proteomes" id="UP000596742"/>
    </source>
</evidence>
<dbReference type="PANTHER" id="PTHR47027:SF20">
    <property type="entry name" value="REVERSE TRANSCRIPTASE-LIKE PROTEIN WITH RNA-DIRECTED DNA POLYMERASE DOMAIN"/>
    <property type="match status" value="1"/>
</dbReference>
<dbReference type="Gene3D" id="3.30.70.270">
    <property type="match status" value="1"/>
</dbReference>
<name>A0A8B6DFG2_MYTGA</name>
<protein>
    <recommendedName>
        <fullName evidence="1">Reverse transcriptase domain-containing protein</fullName>
    </recommendedName>
</protein>
<evidence type="ECO:0000313" key="2">
    <source>
        <dbReference type="EMBL" id="VDI19456.1"/>
    </source>
</evidence>
<dbReference type="PANTHER" id="PTHR47027">
    <property type="entry name" value="REVERSE TRANSCRIPTASE DOMAIN-CONTAINING PROTEIN"/>
    <property type="match status" value="1"/>
</dbReference>
<accession>A0A8B6DFG2</accession>
<dbReference type="EMBL" id="UYJE01003457">
    <property type="protein sequence ID" value="VDI19456.1"/>
    <property type="molecule type" value="Genomic_DNA"/>
</dbReference>
<dbReference type="SUPFAM" id="SSF56672">
    <property type="entry name" value="DNA/RNA polymerases"/>
    <property type="match status" value="1"/>
</dbReference>
<dbReference type="OrthoDB" id="6511090at2759"/>
<sequence>MNNVKTAVGVVYFPNDGVDKPTTDKLFYELLENCSVFRRLGYEICLTGDFNGNCLSKCDFTGKTLVADIKQSYNGVRLRQFSETVNLEIANSMNCCEGFYTRVLNNQKSAIDYILLSEALCNHVKSGFIDETGSLHLHSDHVIVRIRLRKQRDDVNKRRNPTRLMWKTENVDWDKFEVNIDNVFDEHWHEASNDINVLWDIWKAKVNYAADMVMKKVPFVKNYRNFWDKPLDRMLKSRRDANRLQRLHNRTRNHDSQLGTHISGVYKKRKLALHEAIKRKEFDRKVKCLTVKGIATNKNSNFFWKLLRGPKESVNPSRIIDPNNKDDFIEDDADINVLRWIQLGKAPGFDDIPNEFLKYGGDTMVKTLCDLFTFISDHEQIPVEWQRGIIKPLHKSGSVYDLDNYRGITLSSNVYKLFSKTLEIHIVNFLEQHKVLGENQGAFRKDRRIEDQIFALQGICALSRSSKRPLYLAFLDLSKAFDRVWRDGLFVKLWQSGIQGKVWRLVKNIYSHVENKVLFGDIESTNWFEQEYGVKQGCVLSPTLFSVLMNDLVDMLNESGVGFDLSQQLINCLLFADDVVLVAKSPEDLQTLLRISHDFATKWNLKFNHKKSKVLVVGKRLKSGTSLVSW</sequence>
<dbReference type="InterPro" id="IPR043128">
    <property type="entry name" value="Rev_trsase/Diguanyl_cyclase"/>
</dbReference>
<dbReference type="AlphaFoldDB" id="A0A8B6DFG2"/>
<organism evidence="2 3">
    <name type="scientific">Mytilus galloprovincialis</name>
    <name type="common">Mediterranean mussel</name>
    <dbReference type="NCBI Taxonomy" id="29158"/>
    <lineage>
        <taxon>Eukaryota</taxon>
        <taxon>Metazoa</taxon>
        <taxon>Spiralia</taxon>
        <taxon>Lophotrochozoa</taxon>
        <taxon>Mollusca</taxon>
        <taxon>Bivalvia</taxon>
        <taxon>Autobranchia</taxon>
        <taxon>Pteriomorphia</taxon>
        <taxon>Mytilida</taxon>
        <taxon>Mytiloidea</taxon>
        <taxon>Mytilidae</taxon>
        <taxon>Mytilinae</taxon>
        <taxon>Mytilus</taxon>
    </lineage>
</organism>
<gene>
    <name evidence="2" type="ORF">MGAL_10B000161</name>
</gene>
<dbReference type="InterPro" id="IPR043502">
    <property type="entry name" value="DNA/RNA_pol_sf"/>
</dbReference>
<proteinExistence type="predicted"/>
<evidence type="ECO:0000259" key="1">
    <source>
        <dbReference type="PROSITE" id="PS50878"/>
    </source>
</evidence>
<dbReference type="CDD" id="cd01650">
    <property type="entry name" value="RT_nLTR_like"/>
    <property type="match status" value="1"/>
</dbReference>
<keyword evidence="3" id="KW-1185">Reference proteome</keyword>
<dbReference type="InterPro" id="IPR000477">
    <property type="entry name" value="RT_dom"/>
</dbReference>
<reference evidence="2" key="1">
    <citation type="submission" date="2018-11" db="EMBL/GenBank/DDBJ databases">
        <authorList>
            <person name="Alioto T."/>
            <person name="Alioto T."/>
        </authorList>
    </citation>
    <scope>NUCLEOTIDE SEQUENCE</scope>
</reference>